<feature type="transmembrane region" description="Helical" evidence="1">
    <location>
        <begin position="327"/>
        <end position="345"/>
    </location>
</feature>
<keyword evidence="1" id="KW-0812">Transmembrane</keyword>
<feature type="transmembrane region" description="Helical" evidence="1">
    <location>
        <begin position="170"/>
        <end position="189"/>
    </location>
</feature>
<name>A0A1J5QMS5_9ZZZZ</name>
<dbReference type="Pfam" id="PF16980">
    <property type="entry name" value="CitMHS_2"/>
    <property type="match status" value="1"/>
</dbReference>
<feature type="transmembrane region" description="Helical" evidence="1">
    <location>
        <begin position="210"/>
        <end position="233"/>
    </location>
</feature>
<sequence length="471" mass="50666">MEYRSCSRATRRALALLFSAAPLPALAASTPGEYGVAWALPFAALLLSIALAPLLLPSIWHRHHGKIALAWAAAMLLPHVLRFGASSTVHLALHSLLDEYLPFVLLLATLYTVSGGIALRGNLRGSAAHNTALLALGAVAASAMGTTGAAMLLVRPLIHANDRRRRSAHVLVFFIFIVANAGGALTPLGDPPLFLGFLRGVDFFWTLRHLAAPTAVLCALLLVLFYALDSWFWRQPDQLKAVDPTPDGSLRLLGRWNLLWLLAVVGIVLLSGSWRPPGGFELFGVTLRWAALARDGALLAVLLASLATTPHEARRLNHFHWGPMLEVAKLFLGIFLTIIPVIEMLRAGTDGAFAPLVRMTSDAHGAPISAAFFWLTGALSSVLDNAPTYLVFFNLAGGDPARLMQEVSVLGAISAGSVYLGAMTYVGNAPNLMVKAIAEHRGIDMPSFFGYIGWSLVVLLPCLLLVQWLFF</sequence>
<feature type="transmembrane region" description="Helical" evidence="1">
    <location>
        <begin position="448"/>
        <end position="470"/>
    </location>
</feature>
<organism evidence="2">
    <name type="scientific">mine drainage metagenome</name>
    <dbReference type="NCBI Taxonomy" id="410659"/>
    <lineage>
        <taxon>unclassified sequences</taxon>
        <taxon>metagenomes</taxon>
        <taxon>ecological metagenomes</taxon>
    </lineage>
</organism>
<gene>
    <name evidence="2" type="ORF">GALL_410050</name>
</gene>
<proteinExistence type="predicted"/>
<feature type="transmembrane region" description="Helical" evidence="1">
    <location>
        <begin position="366"/>
        <end position="383"/>
    </location>
</feature>
<evidence type="ECO:0000313" key="2">
    <source>
        <dbReference type="EMBL" id="OIQ77301.1"/>
    </source>
</evidence>
<dbReference type="AlphaFoldDB" id="A0A1J5QMS5"/>
<dbReference type="InterPro" id="IPR031566">
    <property type="entry name" value="CitMHS_2"/>
</dbReference>
<accession>A0A1J5QMS5</accession>
<evidence type="ECO:0000256" key="1">
    <source>
        <dbReference type="SAM" id="Phobius"/>
    </source>
</evidence>
<feature type="transmembrane region" description="Helical" evidence="1">
    <location>
        <begin position="100"/>
        <end position="119"/>
    </location>
</feature>
<dbReference type="EMBL" id="MLJW01001647">
    <property type="protein sequence ID" value="OIQ77301.1"/>
    <property type="molecule type" value="Genomic_DNA"/>
</dbReference>
<reference evidence="2" key="1">
    <citation type="submission" date="2016-10" db="EMBL/GenBank/DDBJ databases">
        <title>Sequence of Gallionella enrichment culture.</title>
        <authorList>
            <person name="Poehlein A."/>
            <person name="Muehling M."/>
            <person name="Daniel R."/>
        </authorList>
    </citation>
    <scope>NUCLEOTIDE SEQUENCE</scope>
</reference>
<keyword evidence="1" id="KW-0472">Membrane</keyword>
<protein>
    <submittedName>
        <fullName evidence="2">Citrate transporter</fullName>
    </submittedName>
</protein>
<keyword evidence="1" id="KW-1133">Transmembrane helix</keyword>
<comment type="caution">
    <text evidence="2">The sequence shown here is derived from an EMBL/GenBank/DDBJ whole genome shotgun (WGS) entry which is preliminary data.</text>
</comment>
<feature type="transmembrane region" description="Helical" evidence="1">
    <location>
        <begin position="37"/>
        <end position="56"/>
    </location>
</feature>
<feature type="transmembrane region" description="Helical" evidence="1">
    <location>
        <begin position="253"/>
        <end position="274"/>
    </location>
</feature>
<feature type="transmembrane region" description="Helical" evidence="1">
    <location>
        <begin position="131"/>
        <end position="158"/>
    </location>
</feature>
<feature type="transmembrane region" description="Helical" evidence="1">
    <location>
        <begin position="403"/>
        <end position="427"/>
    </location>
</feature>